<evidence type="ECO:0000256" key="1">
    <source>
        <dbReference type="ARBA" id="ARBA00001946"/>
    </source>
</evidence>
<keyword evidence="2 7" id="KW-1277">Toxin-antitoxin system</keyword>
<dbReference type="EMBL" id="LWCI01000044">
    <property type="protein sequence ID" value="KZS66661.1"/>
    <property type="molecule type" value="Genomic_DNA"/>
</dbReference>
<dbReference type="InterPro" id="IPR029060">
    <property type="entry name" value="PIN-like_dom_sf"/>
</dbReference>
<dbReference type="InterPro" id="IPR022907">
    <property type="entry name" value="VapC_family"/>
</dbReference>
<evidence type="ECO:0000313" key="10">
    <source>
        <dbReference type="Proteomes" id="UP000077342"/>
    </source>
</evidence>
<keyword evidence="5 7" id="KW-0378">Hydrolase</keyword>
<feature type="binding site" evidence="7">
    <location>
        <position position="108"/>
    </location>
    <ligand>
        <name>Mg(2+)</name>
        <dbReference type="ChEBI" id="CHEBI:18420"/>
    </ligand>
</feature>
<keyword evidence="7" id="KW-0800">Toxin</keyword>
<feature type="domain" description="PIN" evidence="8">
    <location>
        <begin position="2"/>
        <end position="134"/>
    </location>
</feature>
<proteinExistence type="inferred from homology"/>
<evidence type="ECO:0000256" key="3">
    <source>
        <dbReference type="ARBA" id="ARBA00022722"/>
    </source>
</evidence>
<feature type="binding site" evidence="7">
    <location>
        <position position="5"/>
    </location>
    <ligand>
        <name>Mg(2+)</name>
        <dbReference type="ChEBI" id="CHEBI:18420"/>
    </ligand>
</feature>
<evidence type="ECO:0000259" key="8">
    <source>
        <dbReference type="Pfam" id="PF01850"/>
    </source>
</evidence>
<dbReference type="HAMAP" id="MF_00265">
    <property type="entry name" value="VapC_Nob1"/>
    <property type="match status" value="1"/>
</dbReference>
<gene>
    <name evidence="7" type="primary">vapC</name>
    <name evidence="9" type="ORF">A4G28_16510</name>
</gene>
<name>A0A164DX26_9MYCO</name>
<dbReference type="GO" id="GO:0004540">
    <property type="term" value="F:RNA nuclease activity"/>
    <property type="evidence" value="ECO:0007669"/>
    <property type="project" value="InterPro"/>
</dbReference>
<dbReference type="CDD" id="cd18678">
    <property type="entry name" value="PIN_MtVapC25_VapC33-like"/>
    <property type="match status" value="1"/>
</dbReference>
<dbReference type="Pfam" id="PF01850">
    <property type="entry name" value="PIN"/>
    <property type="match status" value="1"/>
</dbReference>
<dbReference type="EC" id="3.1.-.-" evidence="7"/>
<evidence type="ECO:0000256" key="5">
    <source>
        <dbReference type="ARBA" id="ARBA00022801"/>
    </source>
</evidence>
<keyword evidence="10" id="KW-1185">Reference proteome</keyword>
<keyword evidence="4 7" id="KW-0479">Metal-binding</keyword>
<dbReference type="InterPro" id="IPR002716">
    <property type="entry name" value="PIN_dom"/>
</dbReference>
<reference evidence="10" key="1">
    <citation type="submission" date="2016-04" db="EMBL/GenBank/DDBJ databases">
        <authorList>
            <person name="Strapagiel D."/>
            <person name="Borowka P."/>
            <person name="Marciniak B."/>
            <person name="Bakula Z."/>
            <person name="Van Ingen J."/>
            <person name="Safianowska A."/>
            <person name="Dziadek J."/>
            <person name="Jagielski T."/>
        </authorList>
    </citation>
    <scope>NUCLEOTIDE SEQUENCE [LARGE SCALE GENOMIC DNA]</scope>
    <source>
        <strain evidence="10">1010001458</strain>
    </source>
</reference>
<evidence type="ECO:0000256" key="7">
    <source>
        <dbReference type="HAMAP-Rule" id="MF_00265"/>
    </source>
</evidence>
<keyword evidence="6 7" id="KW-0460">Magnesium</keyword>
<comment type="similarity">
    <text evidence="7">Belongs to the PINc/VapC protein family.</text>
</comment>
<comment type="function">
    <text evidence="7">Toxic component of a toxin-antitoxin (TA) system. An RNase.</text>
</comment>
<dbReference type="RefSeq" id="WP_075509541.1">
    <property type="nucleotide sequence ID" value="NZ_CP089224.1"/>
</dbReference>
<comment type="cofactor">
    <cofactor evidence="1 7">
        <name>Mg(2+)</name>
        <dbReference type="ChEBI" id="CHEBI:18420"/>
    </cofactor>
</comment>
<organism evidence="9 10">
    <name type="scientific">Mycobacterium ostraviense</name>
    <dbReference type="NCBI Taxonomy" id="2738409"/>
    <lineage>
        <taxon>Bacteria</taxon>
        <taxon>Bacillati</taxon>
        <taxon>Actinomycetota</taxon>
        <taxon>Actinomycetes</taxon>
        <taxon>Mycobacteriales</taxon>
        <taxon>Mycobacteriaceae</taxon>
        <taxon>Mycobacterium</taxon>
    </lineage>
</organism>
<evidence type="ECO:0000256" key="2">
    <source>
        <dbReference type="ARBA" id="ARBA00022649"/>
    </source>
</evidence>
<dbReference type="GO" id="GO:0000287">
    <property type="term" value="F:magnesium ion binding"/>
    <property type="evidence" value="ECO:0007669"/>
    <property type="project" value="UniProtKB-UniRule"/>
</dbReference>
<protein>
    <recommendedName>
        <fullName evidence="7">Ribonuclease VapC</fullName>
        <shortName evidence="7">RNase VapC</shortName>
        <ecNumber evidence="7">3.1.-.-</ecNumber>
    </recommendedName>
    <alternativeName>
        <fullName evidence="7">Toxin VapC</fullName>
    </alternativeName>
</protein>
<keyword evidence="3 7" id="KW-0540">Nuclease</keyword>
<dbReference type="GO" id="GO:0045926">
    <property type="term" value="P:negative regulation of growth"/>
    <property type="evidence" value="ECO:0007669"/>
    <property type="project" value="UniProtKB-ARBA"/>
</dbReference>
<evidence type="ECO:0000256" key="4">
    <source>
        <dbReference type="ARBA" id="ARBA00022723"/>
    </source>
</evidence>
<dbReference type="AlphaFoldDB" id="A0A164DX26"/>
<dbReference type="NCBIfam" id="TIGR00028">
    <property type="entry name" value="Mtu_PIN_fam"/>
    <property type="match status" value="1"/>
</dbReference>
<dbReference type="Proteomes" id="UP000077342">
    <property type="component" value="Unassembled WGS sequence"/>
</dbReference>
<dbReference type="SUPFAM" id="SSF88723">
    <property type="entry name" value="PIN domain-like"/>
    <property type="match status" value="1"/>
</dbReference>
<evidence type="ECO:0000256" key="6">
    <source>
        <dbReference type="ARBA" id="ARBA00022842"/>
    </source>
</evidence>
<evidence type="ECO:0000313" key="9">
    <source>
        <dbReference type="EMBL" id="KZS66661.1"/>
    </source>
</evidence>
<comment type="caution">
    <text evidence="9">The sequence shown here is derived from an EMBL/GenBank/DDBJ whole genome shotgun (WGS) entry which is preliminary data.</text>
</comment>
<dbReference type="InterPro" id="IPR006226">
    <property type="entry name" value="Mtu_PIN"/>
</dbReference>
<dbReference type="GO" id="GO:0016788">
    <property type="term" value="F:hydrolase activity, acting on ester bonds"/>
    <property type="evidence" value="ECO:0007669"/>
    <property type="project" value="InterPro"/>
</dbReference>
<dbReference type="Gene3D" id="3.40.50.1010">
    <property type="entry name" value="5'-nuclease"/>
    <property type="match status" value="1"/>
</dbReference>
<dbReference type="GO" id="GO:0090729">
    <property type="term" value="F:toxin activity"/>
    <property type="evidence" value="ECO:0007669"/>
    <property type="project" value="UniProtKB-KW"/>
</dbReference>
<sequence>MIIPDVNLLLYAVITGFPQHRRAYAWWYDTVNGPERVGLTYPAIFGFLRIATNARILTEPLSATEAVSYARDWLTQPNVDLLTASGRHLDLALGLLEELGTASNLTTDVQLAAYAIEHNAEMHSSDADFARFAGLTWTDPLRDR</sequence>
<accession>A0A164DX26</accession>